<protein>
    <submittedName>
        <fullName evidence="2">Uncharacterized protein</fullName>
    </submittedName>
</protein>
<reference evidence="2 3" key="1">
    <citation type="journal article" date="2024" name="Ann. Entomol. Soc. Am.">
        <title>Genomic analyses of the southern and eastern yellowjacket wasps (Hymenoptera: Vespidae) reveal evolutionary signatures of social life.</title>
        <authorList>
            <person name="Catto M.A."/>
            <person name="Caine P.B."/>
            <person name="Orr S.E."/>
            <person name="Hunt B.G."/>
            <person name="Goodisman M.A.D."/>
        </authorList>
    </citation>
    <scope>NUCLEOTIDE SEQUENCE [LARGE SCALE GENOMIC DNA]</scope>
    <source>
        <strain evidence="2">232</strain>
        <tissue evidence="2">Head and thorax</tissue>
    </source>
</reference>
<evidence type="ECO:0000313" key="2">
    <source>
        <dbReference type="EMBL" id="KAL2738463.1"/>
    </source>
</evidence>
<feature type="compositionally biased region" description="Acidic residues" evidence="1">
    <location>
        <begin position="131"/>
        <end position="160"/>
    </location>
</feature>
<dbReference type="EMBL" id="JAYRBN010000063">
    <property type="protein sequence ID" value="KAL2738463.1"/>
    <property type="molecule type" value="Genomic_DNA"/>
</dbReference>
<evidence type="ECO:0000313" key="3">
    <source>
        <dbReference type="Proteomes" id="UP001607303"/>
    </source>
</evidence>
<organism evidence="2 3">
    <name type="scientific">Vespula maculifrons</name>
    <name type="common">Eastern yellow jacket</name>
    <name type="synonym">Wasp</name>
    <dbReference type="NCBI Taxonomy" id="7453"/>
    <lineage>
        <taxon>Eukaryota</taxon>
        <taxon>Metazoa</taxon>
        <taxon>Ecdysozoa</taxon>
        <taxon>Arthropoda</taxon>
        <taxon>Hexapoda</taxon>
        <taxon>Insecta</taxon>
        <taxon>Pterygota</taxon>
        <taxon>Neoptera</taxon>
        <taxon>Endopterygota</taxon>
        <taxon>Hymenoptera</taxon>
        <taxon>Apocrita</taxon>
        <taxon>Aculeata</taxon>
        <taxon>Vespoidea</taxon>
        <taxon>Vespidae</taxon>
        <taxon>Vespinae</taxon>
        <taxon>Vespula</taxon>
    </lineage>
</organism>
<sequence length="192" mass="22672">MLSLLLLDHSIHFLPLFFGRLFGGGDEEQRMVMGIKDTETILFYDYLPSTLRSRSYREASSLLEARAIHQQQRCPIGGCTWPWHPDRKLGTSFEGTSAWTPDQHRKYDITSSYHMNYFIGNLFFAIILSDDDEDDDDEDDEDEEEEEEEEDEDDDDDDDDERRMLESAEQEEVEEEEEEEEEERRVERVPAE</sequence>
<accession>A0ABD2C096</accession>
<keyword evidence="3" id="KW-1185">Reference proteome</keyword>
<evidence type="ECO:0000256" key="1">
    <source>
        <dbReference type="SAM" id="MobiDB-lite"/>
    </source>
</evidence>
<comment type="caution">
    <text evidence="2">The sequence shown here is derived from an EMBL/GenBank/DDBJ whole genome shotgun (WGS) entry which is preliminary data.</text>
</comment>
<dbReference type="Proteomes" id="UP001607303">
    <property type="component" value="Unassembled WGS sequence"/>
</dbReference>
<feature type="region of interest" description="Disordered" evidence="1">
    <location>
        <begin position="131"/>
        <end position="192"/>
    </location>
</feature>
<feature type="compositionally biased region" description="Acidic residues" evidence="1">
    <location>
        <begin position="168"/>
        <end position="182"/>
    </location>
</feature>
<proteinExistence type="predicted"/>
<name>A0ABD2C096_VESMC</name>
<feature type="compositionally biased region" description="Basic and acidic residues" evidence="1">
    <location>
        <begin position="183"/>
        <end position="192"/>
    </location>
</feature>
<dbReference type="AlphaFoldDB" id="A0ABD2C096"/>
<gene>
    <name evidence="2" type="ORF">V1477_011822</name>
</gene>